<feature type="transmembrane region" description="Helical" evidence="1">
    <location>
        <begin position="31"/>
        <end position="54"/>
    </location>
</feature>
<dbReference type="InterPro" id="IPR058581">
    <property type="entry name" value="TM_HPP"/>
</dbReference>
<name>A0ABR2W6I0_9FUNG</name>
<dbReference type="Proteomes" id="UP001479436">
    <property type="component" value="Unassembled WGS sequence"/>
</dbReference>
<dbReference type="Pfam" id="PF04982">
    <property type="entry name" value="TM_HPP"/>
    <property type="match status" value="1"/>
</dbReference>
<gene>
    <name evidence="3" type="ORF">K7432_003474</name>
</gene>
<evidence type="ECO:0000313" key="3">
    <source>
        <dbReference type="EMBL" id="KAK9721367.1"/>
    </source>
</evidence>
<dbReference type="PANTHER" id="PTHR33741">
    <property type="entry name" value="TRANSMEMBRANE PROTEIN DDB_G0269096-RELATED"/>
    <property type="match status" value="1"/>
</dbReference>
<keyword evidence="1" id="KW-1133">Transmembrane helix</keyword>
<evidence type="ECO:0000256" key="1">
    <source>
        <dbReference type="SAM" id="Phobius"/>
    </source>
</evidence>
<keyword evidence="4" id="KW-1185">Reference proteome</keyword>
<dbReference type="PANTHER" id="PTHR33741:SF5">
    <property type="entry name" value="TRANSMEMBRANE PROTEIN DDB_G0269096-RELATED"/>
    <property type="match status" value="1"/>
</dbReference>
<evidence type="ECO:0000259" key="2">
    <source>
        <dbReference type="Pfam" id="PF04982"/>
    </source>
</evidence>
<evidence type="ECO:0000313" key="4">
    <source>
        <dbReference type="Proteomes" id="UP001479436"/>
    </source>
</evidence>
<protein>
    <recommendedName>
        <fullName evidence="2">HPP transmembrane region domain-containing protein</fullName>
    </recommendedName>
</protein>
<dbReference type="EMBL" id="JASJQH010006982">
    <property type="protein sequence ID" value="KAK9721367.1"/>
    <property type="molecule type" value="Genomic_DNA"/>
</dbReference>
<organism evidence="3 4">
    <name type="scientific">Basidiobolus ranarum</name>
    <dbReference type="NCBI Taxonomy" id="34480"/>
    <lineage>
        <taxon>Eukaryota</taxon>
        <taxon>Fungi</taxon>
        <taxon>Fungi incertae sedis</taxon>
        <taxon>Zoopagomycota</taxon>
        <taxon>Entomophthoromycotina</taxon>
        <taxon>Basidiobolomycetes</taxon>
        <taxon>Basidiobolales</taxon>
        <taxon>Basidiobolaceae</taxon>
        <taxon>Basidiobolus</taxon>
    </lineage>
</organism>
<keyword evidence="1" id="KW-0812">Transmembrane</keyword>
<reference evidence="3 4" key="1">
    <citation type="submission" date="2023-04" db="EMBL/GenBank/DDBJ databases">
        <title>Genome of Basidiobolus ranarum AG-B5.</title>
        <authorList>
            <person name="Stajich J.E."/>
            <person name="Carter-House D."/>
            <person name="Gryganskyi A."/>
        </authorList>
    </citation>
    <scope>NUCLEOTIDE SEQUENCE [LARGE SCALE GENOMIC DNA]</scope>
    <source>
        <strain evidence="3 4">AG-B5</strain>
    </source>
</reference>
<feature type="domain" description="HPP transmembrane region" evidence="2">
    <location>
        <begin position="2"/>
        <end position="62"/>
    </location>
</feature>
<dbReference type="InterPro" id="IPR007065">
    <property type="entry name" value="HPP"/>
</dbReference>
<proteinExistence type="predicted"/>
<keyword evidence="1" id="KW-0472">Membrane</keyword>
<sequence length="183" mass="21108">MLFMEITNTTHPPAAASALIILSGGPEVYKLGYLFLVTPILFGMTVMFIIALIVNNIGRRYPVYWFSEKVVEVSESESQEQSELDKYEIGLKTEVIDDIESNLWSDNQLFHHDDHSHHPTNHSNGLDCSLITDYSNFENASSNSDITLLDKEVMEKWRFKLSLVELRIVQIQNELTKTRCRYY</sequence>
<accession>A0ABR2W6I0</accession>
<comment type="caution">
    <text evidence="3">The sequence shown here is derived from an EMBL/GenBank/DDBJ whole genome shotgun (WGS) entry which is preliminary data.</text>
</comment>